<evidence type="ECO:0000259" key="14">
    <source>
        <dbReference type="Pfam" id="PF02771"/>
    </source>
</evidence>
<comment type="pathway">
    <text evidence="2">Lipid metabolism; fatty acid beta-oxidation.</text>
</comment>
<evidence type="ECO:0000256" key="3">
    <source>
        <dbReference type="ARBA" id="ARBA00009347"/>
    </source>
</evidence>
<dbReference type="FunFam" id="2.40.110.10:FF:000010">
    <property type="entry name" value="Acyl-CoA dehydrogenase"/>
    <property type="match status" value="1"/>
</dbReference>
<dbReference type="GO" id="GO:0070991">
    <property type="term" value="F:medium-chain fatty acyl-CoA dehydrogenase activity"/>
    <property type="evidence" value="ECO:0007669"/>
    <property type="project" value="UniProtKB-EC"/>
</dbReference>
<accession>A0A423Q8Y8</accession>
<comment type="cofactor">
    <cofactor evidence="1">
        <name>FAD</name>
        <dbReference type="ChEBI" id="CHEBI:57692"/>
    </cofactor>
</comment>
<sequence length="840" mass="90436">MVAVSPSPGRACGRGAAMAALFWFVVFLAAFLALAWHRVRLGTATGVIAALLLVCTLTSTGLGLGLFLWLLFAAIVVPLNVTAIRRRWITRPALDLFARVLPTLSATERTALEAGTVWWEGEMFSGAPDWRRLERLPEAELSAREEAFLDGPVQQLLDLCDEWRITHEDADLSPEAWRFIKAERFWAMIIPERYGGLGFSAYAHSCVLAKLGSGPAGGTVGPIVAVPNSLGPAELLMHYGTEAQKDHYLPRLASGDEIPCFGLTSPHAGSDAGAIPDRGVVCHGEWNGEPVLGMRLTWDKRYITLAPVATVLGLAIRMYDPDGLLGDDVDLGVTCALVPTDTAGVHTGRRHFPASAPFQNGPTWGTDVFVPLDCIIGGRAMIGQGWRMLMECLSVGRSISLPSGSTGDAIASARLTGAYAVVRRQFNVSIGRFEGVQEALARIAGRTYACESVRRFTANAVDLGEKPSVASGIAKYHVTTLAQQVAKDAMDVHAGKAVMLGPSNPVARRFQAAPVNITVEGANILTRSMMIFGQGAIRCHPYVLDEIEAANDPDREAALDAFDALLYAHIGHDLSAAARSLVMGVTGGRTSAAGRVRELAPHYRALNRYSANLALVADLAMATLGGSLKFRESLSARLGDVLSYLYIASATLKRFVEDGAHAEDLPLVRWVCEDAFAAIEAALAGVIRHLPNRPAAWLARALIFPIGRRAQGPSDALGRQLADMLQTPGPQRERLTPRCYADQTHRRGLSLFEAAMQATLDAADLQARLDRAVKNGEIRADHPAERIEAAAGRGLFDADEARRMRDLYALQMAVIHVDDFDPAEMQSVVARERAQTSGPG</sequence>
<evidence type="ECO:0000256" key="4">
    <source>
        <dbReference type="ARBA" id="ARBA00012033"/>
    </source>
</evidence>
<dbReference type="EC" id="1.3.8.8" evidence="5"/>
<evidence type="ECO:0000256" key="6">
    <source>
        <dbReference type="ARBA" id="ARBA00020144"/>
    </source>
</evidence>
<dbReference type="Gene3D" id="1.10.540.10">
    <property type="entry name" value="Acyl-CoA dehydrogenase/oxidase, N-terminal domain"/>
    <property type="match status" value="1"/>
</dbReference>
<dbReference type="FunFam" id="1.20.140.10:FF:000009">
    <property type="entry name" value="Acyl-CoA dehydrogenase"/>
    <property type="match status" value="1"/>
</dbReference>
<dbReference type="PANTHER" id="PTHR48083">
    <property type="entry name" value="MEDIUM-CHAIN SPECIFIC ACYL-COA DEHYDROGENASE, MITOCHONDRIAL-RELATED"/>
    <property type="match status" value="1"/>
</dbReference>
<proteinExistence type="inferred from homology"/>
<dbReference type="EMBL" id="AYKF01000013">
    <property type="protein sequence ID" value="ROO36784.1"/>
    <property type="molecule type" value="Genomic_DNA"/>
</dbReference>
<feature type="domain" description="Acyl-CoA dehydrogenase/oxidase C-terminal" evidence="13">
    <location>
        <begin position="383"/>
        <end position="527"/>
    </location>
</feature>
<evidence type="ECO:0000256" key="8">
    <source>
        <dbReference type="ARBA" id="ARBA00022827"/>
    </source>
</evidence>
<dbReference type="InterPro" id="IPR037069">
    <property type="entry name" value="AcylCoA_DH/ox_N_sf"/>
</dbReference>
<feature type="domain" description="Acyl-CoA dehydrogenase C-terminal bacterial-type" evidence="15">
    <location>
        <begin position="537"/>
        <end position="820"/>
    </location>
</feature>
<keyword evidence="8" id="KW-0274">FAD</keyword>
<dbReference type="Pfam" id="PF00441">
    <property type="entry name" value="Acyl-CoA_dh_1"/>
    <property type="match status" value="1"/>
</dbReference>
<dbReference type="InterPro" id="IPR050741">
    <property type="entry name" value="Acyl-CoA_dehydrogenase"/>
</dbReference>
<keyword evidence="7" id="KW-0285">Flavoprotein</keyword>
<dbReference type="SUPFAM" id="SSF56645">
    <property type="entry name" value="Acyl-CoA dehydrogenase NM domain-like"/>
    <property type="match status" value="1"/>
</dbReference>
<dbReference type="InterPro" id="IPR013786">
    <property type="entry name" value="AcylCoA_DH/ox_N"/>
</dbReference>
<dbReference type="Pfam" id="PF09317">
    <property type="entry name" value="ACDH_C"/>
    <property type="match status" value="1"/>
</dbReference>
<evidence type="ECO:0000256" key="7">
    <source>
        <dbReference type="ARBA" id="ARBA00022630"/>
    </source>
</evidence>
<dbReference type="EC" id="1.3.8.7" evidence="4"/>
<dbReference type="InterPro" id="IPR046373">
    <property type="entry name" value="Acyl-CoA_Oxase/DH_mid-dom_sf"/>
</dbReference>
<feature type="transmembrane region" description="Helical" evidence="12">
    <location>
        <begin position="15"/>
        <end position="34"/>
    </location>
</feature>
<evidence type="ECO:0000313" key="16">
    <source>
        <dbReference type="EMBL" id="ROO36784.1"/>
    </source>
</evidence>
<evidence type="ECO:0000256" key="5">
    <source>
        <dbReference type="ARBA" id="ARBA00012040"/>
    </source>
</evidence>
<evidence type="ECO:0000259" key="15">
    <source>
        <dbReference type="Pfam" id="PF09317"/>
    </source>
</evidence>
<feature type="domain" description="Acyl-CoA dehydrogenase/oxidase N-terminal" evidence="14">
    <location>
        <begin position="159"/>
        <end position="256"/>
    </location>
</feature>
<dbReference type="InterPro" id="IPR036250">
    <property type="entry name" value="AcylCo_DH-like_C"/>
</dbReference>
<keyword evidence="12" id="KW-1133">Transmembrane helix</keyword>
<gene>
    <name evidence="16" type="ORF">SAHL_02120</name>
</gene>
<dbReference type="CDD" id="cd00567">
    <property type="entry name" value="ACAD"/>
    <property type="match status" value="1"/>
</dbReference>
<dbReference type="Gene3D" id="2.40.110.10">
    <property type="entry name" value="Butyryl-CoA Dehydrogenase, subunit A, domain 2"/>
    <property type="match status" value="1"/>
</dbReference>
<reference evidence="16 17" key="1">
    <citation type="submission" date="2013-10" db="EMBL/GenBank/DDBJ databases">
        <title>Salinisphaera halophila YIM 95161 Genome Sequencing.</title>
        <authorList>
            <person name="Lai Q."/>
            <person name="Li C."/>
            <person name="Shao Z."/>
        </authorList>
    </citation>
    <scope>NUCLEOTIDE SEQUENCE [LARGE SCALE GENOMIC DNA]</scope>
    <source>
        <strain evidence="16 17">YIM 95161</strain>
    </source>
</reference>
<evidence type="ECO:0000256" key="1">
    <source>
        <dbReference type="ARBA" id="ARBA00001974"/>
    </source>
</evidence>
<evidence type="ECO:0000259" key="13">
    <source>
        <dbReference type="Pfam" id="PF00441"/>
    </source>
</evidence>
<dbReference type="PANTHER" id="PTHR48083:SF18">
    <property type="entry name" value="ACYL-COENZYME A DEHYDROGENASE"/>
    <property type="match status" value="1"/>
</dbReference>
<keyword evidence="12" id="KW-0472">Membrane</keyword>
<evidence type="ECO:0000256" key="2">
    <source>
        <dbReference type="ARBA" id="ARBA00005005"/>
    </source>
</evidence>
<comment type="catalytic activity">
    <reaction evidence="10">
        <text>a medium-chain 2,3-saturated fatty acyl-CoA + oxidized [electron-transfer flavoprotein] + H(+) = a medium-chain (2E)-enoyl-CoA + reduced [electron-transfer flavoprotein]</text>
        <dbReference type="Rhea" id="RHEA:14477"/>
        <dbReference type="Rhea" id="RHEA-COMP:10685"/>
        <dbReference type="Rhea" id="RHEA-COMP:10686"/>
        <dbReference type="ChEBI" id="CHEBI:15378"/>
        <dbReference type="ChEBI" id="CHEBI:57692"/>
        <dbReference type="ChEBI" id="CHEBI:58307"/>
        <dbReference type="ChEBI" id="CHEBI:83723"/>
        <dbReference type="ChEBI" id="CHEBI:83726"/>
        <dbReference type="EC" id="1.3.8.7"/>
    </reaction>
</comment>
<evidence type="ECO:0000256" key="10">
    <source>
        <dbReference type="ARBA" id="ARBA00047882"/>
    </source>
</evidence>
<dbReference type="InterPro" id="IPR015396">
    <property type="entry name" value="FadE_C"/>
</dbReference>
<protein>
    <recommendedName>
        <fullName evidence="6">Acyl-coenzyme A dehydrogenase</fullName>
        <ecNumber evidence="4">1.3.8.7</ecNumber>
        <ecNumber evidence="5">1.3.8.8</ecNumber>
    </recommendedName>
</protein>
<dbReference type="Proteomes" id="UP000285123">
    <property type="component" value="Unassembled WGS sequence"/>
</dbReference>
<dbReference type="GO" id="GO:0005737">
    <property type="term" value="C:cytoplasm"/>
    <property type="evidence" value="ECO:0007669"/>
    <property type="project" value="TreeGrafter"/>
</dbReference>
<dbReference type="GO" id="GO:0004466">
    <property type="term" value="F:long-chain fatty acyl-CoA dehydrogenase activity"/>
    <property type="evidence" value="ECO:0007669"/>
    <property type="project" value="UniProtKB-EC"/>
</dbReference>
<comment type="catalytic activity">
    <reaction evidence="11">
        <text>a long-chain 2,3-saturated fatty acyl-CoA + oxidized [electron-transfer flavoprotein] + H(+) = a long-chain (2E)-enoyl-CoA + reduced [electron-transfer flavoprotein]</text>
        <dbReference type="Rhea" id="RHEA:17721"/>
        <dbReference type="Rhea" id="RHEA-COMP:10685"/>
        <dbReference type="Rhea" id="RHEA-COMP:10686"/>
        <dbReference type="ChEBI" id="CHEBI:15378"/>
        <dbReference type="ChEBI" id="CHEBI:57692"/>
        <dbReference type="ChEBI" id="CHEBI:58307"/>
        <dbReference type="ChEBI" id="CHEBI:83721"/>
        <dbReference type="ChEBI" id="CHEBI:83727"/>
        <dbReference type="EC" id="1.3.8.8"/>
    </reaction>
</comment>
<dbReference type="InterPro" id="IPR009100">
    <property type="entry name" value="AcylCoA_DH/oxidase_NM_dom_sf"/>
</dbReference>
<name>A0A423Q8Y8_9GAMM</name>
<dbReference type="Pfam" id="PF02771">
    <property type="entry name" value="Acyl-CoA_dh_N"/>
    <property type="match status" value="1"/>
</dbReference>
<keyword evidence="12" id="KW-0812">Transmembrane</keyword>
<dbReference type="AlphaFoldDB" id="A0A423Q8Y8"/>
<evidence type="ECO:0000256" key="12">
    <source>
        <dbReference type="SAM" id="Phobius"/>
    </source>
</evidence>
<dbReference type="GO" id="GO:0033539">
    <property type="term" value="P:fatty acid beta-oxidation using acyl-CoA dehydrogenase"/>
    <property type="evidence" value="ECO:0007669"/>
    <property type="project" value="InterPro"/>
</dbReference>
<evidence type="ECO:0000313" key="17">
    <source>
        <dbReference type="Proteomes" id="UP000285123"/>
    </source>
</evidence>
<dbReference type="Gene3D" id="1.20.140.10">
    <property type="entry name" value="Butyryl-CoA Dehydrogenase, subunit A, domain 3"/>
    <property type="match status" value="1"/>
</dbReference>
<dbReference type="InterPro" id="IPR009075">
    <property type="entry name" value="AcylCo_DH/oxidase_C"/>
</dbReference>
<dbReference type="SUPFAM" id="SSF47203">
    <property type="entry name" value="Acyl-CoA dehydrogenase C-terminal domain-like"/>
    <property type="match status" value="1"/>
</dbReference>
<keyword evidence="9" id="KW-0560">Oxidoreductase</keyword>
<comment type="similarity">
    <text evidence="3">Belongs to the acyl-CoA dehydrogenase family.</text>
</comment>
<evidence type="ECO:0000256" key="11">
    <source>
        <dbReference type="ARBA" id="ARBA00049247"/>
    </source>
</evidence>
<dbReference type="GO" id="GO:0050660">
    <property type="term" value="F:flavin adenine dinucleotide binding"/>
    <property type="evidence" value="ECO:0007669"/>
    <property type="project" value="InterPro"/>
</dbReference>
<dbReference type="NCBIfam" id="NF007000">
    <property type="entry name" value="PRK09463.1"/>
    <property type="match status" value="1"/>
</dbReference>
<comment type="caution">
    <text evidence="16">The sequence shown here is derived from an EMBL/GenBank/DDBJ whole genome shotgun (WGS) entry which is preliminary data.</text>
</comment>
<dbReference type="NCBIfam" id="NF009586">
    <property type="entry name" value="PRK13026.1"/>
    <property type="match status" value="1"/>
</dbReference>
<dbReference type="UniPathway" id="UPA00659"/>
<organism evidence="16 17">
    <name type="scientific">Salinisphaera orenii YIM 95161</name>
    <dbReference type="NCBI Taxonomy" id="1051139"/>
    <lineage>
        <taxon>Bacteria</taxon>
        <taxon>Pseudomonadati</taxon>
        <taxon>Pseudomonadota</taxon>
        <taxon>Gammaproteobacteria</taxon>
        <taxon>Salinisphaerales</taxon>
        <taxon>Salinisphaeraceae</taxon>
        <taxon>Salinisphaera</taxon>
    </lineage>
</organism>
<evidence type="ECO:0000256" key="9">
    <source>
        <dbReference type="ARBA" id="ARBA00023002"/>
    </source>
</evidence>